<dbReference type="GO" id="GO:0008270">
    <property type="term" value="F:zinc ion binding"/>
    <property type="evidence" value="ECO:0007669"/>
    <property type="project" value="UniProtKB-KW"/>
</dbReference>
<dbReference type="OrthoDB" id="27994at10239"/>
<keyword evidence="6" id="KW-0833">Ubl conjugation pathway</keyword>
<dbReference type="GO" id="GO:0016740">
    <property type="term" value="F:transferase activity"/>
    <property type="evidence" value="ECO:0007669"/>
    <property type="project" value="UniProtKB-KW"/>
</dbReference>
<dbReference type="Gene3D" id="3.30.40.10">
    <property type="entry name" value="Zinc/RING finger domain, C3HC4 (zinc finger)"/>
    <property type="match status" value="1"/>
</dbReference>
<name>A0A0M3T9C3_9GAMA</name>
<dbReference type="SUPFAM" id="SSF57850">
    <property type="entry name" value="RING/U-box"/>
    <property type="match status" value="1"/>
</dbReference>
<dbReference type="SMART" id="SM00744">
    <property type="entry name" value="RINGv"/>
    <property type="match status" value="1"/>
</dbReference>
<dbReference type="Proteomes" id="UP000152314">
    <property type="component" value="Segment"/>
</dbReference>
<evidence type="ECO:0000256" key="5">
    <source>
        <dbReference type="ARBA" id="ARBA00022771"/>
    </source>
</evidence>
<keyword evidence="13" id="KW-1185">Reference proteome</keyword>
<dbReference type="RefSeq" id="YP_009173881.1">
    <property type="nucleotide sequence ID" value="NC_028099.1"/>
</dbReference>
<dbReference type="CDD" id="cd16495">
    <property type="entry name" value="RING_CH-C4HC3_MARCH"/>
    <property type="match status" value="1"/>
</dbReference>
<evidence type="ECO:0000256" key="9">
    <source>
        <dbReference type="ARBA" id="ARBA00023136"/>
    </source>
</evidence>
<evidence type="ECO:0000256" key="3">
    <source>
        <dbReference type="ARBA" id="ARBA00022692"/>
    </source>
</evidence>
<dbReference type="Pfam" id="PF12906">
    <property type="entry name" value="RINGv"/>
    <property type="match status" value="1"/>
</dbReference>
<dbReference type="PANTHER" id="PTHR46065:SF3">
    <property type="entry name" value="FI20425P1"/>
    <property type="match status" value="1"/>
</dbReference>
<evidence type="ECO:0000256" key="7">
    <source>
        <dbReference type="ARBA" id="ARBA00022833"/>
    </source>
</evidence>
<organism evidence="12 13">
    <name type="scientific">Felid gammaherpesvirus 1</name>
    <dbReference type="NCBI Taxonomy" id="2560468"/>
    <lineage>
        <taxon>Viruses</taxon>
        <taxon>Duplodnaviria</taxon>
        <taxon>Heunggongvirae</taxon>
        <taxon>Peploviricota</taxon>
        <taxon>Herviviricetes</taxon>
        <taxon>Herpesvirales</taxon>
        <taxon>Orthoherpesviridae</taxon>
        <taxon>Gammaherpesvirinae</taxon>
        <taxon>Percavirus</taxon>
        <taxon>Percavirus felidgamma1</taxon>
    </lineage>
</organism>
<evidence type="ECO:0000256" key="1">
    <source>
        <dbReference type="ARBA" id="ARBA00004141"/>
    </source>
</evidence>
<protein>
    <submittedName>
        <fullName evidence="12">F10</fullName>
    </submittedName>
</protein>
<dbReference type="PANTHER" id="PTHR46065">
    <property type="entry name" value="E3 UBIQUITIN-PROTEIN LIGASE MARCH 2/3 FAMILY MEMBER"/>
    <property type="match status" value="1"/>
</dbReference>
<keyword evidence="3 10" id="KW-0812">Transmembrane</keyword>
<dbReference type="EMBL" id="KT595939">
    <property type="protein sequence ID" value="ALE14716.1"/>
    <property type="molecule type" value="Genomic_DNA"/>
</dbReference>
<keyword evidence="8 10" id="KW-1133">Transmembrane helix</keyword>
<comment type="subcellular location">
    <subcellularLocation>
        <location evidence="1">Membrane</location>
        <topology evidence="1">Multi-pass membrane protein</topology>
    </subcellularLocation>
</comment>
<sequence length="155" mass="18036">MLDTVICRICMCNIAVDNKCSPCNCKGTLAFVHQVCLKSWIQVSQQTKCNICDTCYNFKWLPFLEWTLPEIDYIEKDLLKSVCLGFGVMVILCLAVAIILICIFATPIIHVFWQLFYIFCLVLCFMYMVIVYRVVIYDDLMIIFAVFKWHNTQVA</sequence>
<accession>A0A0M3T9C3</accession>
<dbReference type="PROSITE" id="PS51292">
    <property type="entry name" value="ZF_RING_CH"/>
    <property type="match status" value="1"/>
</dbReference>
<evidence type="ECO:0000256" key="6">
    <source>
        <dbReference type="ARBA" id="ARBA00022786"/>
    </source>
</evidence>
<evidence type="ECO:0000256" key="2">
    <source>
        <dbReference type="ARBA" id="ARBA00022679"/>
    </source>
</evidence>
<feature type="domain" description="RING-CH-type" evidence="11">
    <location>
        <begin position="1"/>
        <end position="59"/>
    </location>
</feature>
<dbReference type="InterPro" id="IPR011016">
    <property type="entry name" value="Znf_RING-CH"/>
</dbReference>
<evidence type="ECO:0000313" key="13">
    <source>
        <dbReference type="Proteomes" id="UP000152314"/>
    </source>
</evidence>
<proteinExistence type="predicted"/>
<feature type="transmembrane region" description="Helical" evidence="10">
    <location>
        <begin position="115"/>
        <end position="135"/>
    </location>
</feature>
<evidence type="ECO:0000256" key="10">
    <source>
        <dbReference type="SAM" id="Phobius"/>
    </source>
</evidence>
<evidence type="ECO:0000256" key="4">
    <source>
        <dbReference type="ARBA" id="ARBA00022723"/>
    </source>
</evidence>
<dbReference type="GO" id="GO:0016020">
    <property type="term" value="C:membrane"/>
    <property type="evidence" value="ECO:0007669"/>
    <property type="project" value="UniProtKB-SubCell"/>
</dbReference>
<dbReference type="GeneID" id="26100395"/>
<dbReference type="KEGG" id="vg:26100395"/>
<evidence type="ECO:0000256" key="8">
    <source>
        <dbReference type="ARBA" id="ARBA00022989"/>
    </source>
</evidence>
<keyword evidence="5" id="KW-0863">Zinc-finger</keyword>
<evidence type="ECO:0000259" key="11">
    <source>
        <dbReference type="PROSITE" id="PS51292"/>
    </source>
</evidence>
<feature type="transmembrane region" description="Helical" evidence="10">
    <location>
        <begin position="82"/>
        <end position="109"/>
    </location>
</feature>
<evidence type="ECO:0000313" key="12">
    <source>
        <dbReference type="EMBL" id="ALE14716.1"/>
    </source>
</evidence>
<keyword evidence="7" id="KW-0862">Zinc</keyword>
<keyword evidence="4" id="KW-0479">Metal-binding</keyword>
<reference evidence="12 13" key="1">
    <citation type="journal article" date="2015" name="Genome Announc.">
        <title>First Complete Genome Sequence of Felis catus Gammaherpesvirus 1.</title>
        <authorList>
            <person name="Troyer R.M."/>
            <person name="Lee J.S."/>
            <person name="Vuyisich M."/>
            <person name="Chain P."/>
            <person name="Lo C.C."/>
            <person name="Kronmiller B."/>
            <person name="Bracha S."/>
            <person name="Avery A.C."/>
            <person name="VandeWoude S."/>
        </authorList>
    </citation>
    <scope>NUCLEOTIDE SEQUENCE [LARGE SCALE GENOMIC DNA]</scope>
    <source>
        <strain evidence="12">31286</strain>
    </source>
</reference>
<dbReference type="InterPro" id="IPR013083">
    <property type="entry name" value="Znf_RING/FYVE/PHD"/>
</dbReference>
<keyword evidence="2" id="KW-0808">Transferase</keyword>
<keyword evidence="9 10" id="KW-0472">Membrane</keyword>